<dbReference type="AlphaFoldDB" id="D4LBA4"/>
<sequence>MMISPLSYIAEYENDTFEQLLQERDCLIAEIHELEKIVYSEDRSDEAWSICPQPDVRYQMNLDYLSELCAFISKKYNREIVWKDAEESIDDDDSSSTIAVKKSESQN</sequence>
<dbReference type="EMBL" id="FP929052">
    <property type="protein sequence ID" value="CBL16899.1"/>
    <property type="molecule type" value="Genomic_DNA"/>
</dbReference>
<proteinExistence type="predicted"/>
<keyword evidence="3" id="KW-1185">Reference proteome</keyword>
<dbReference type="STRING" id="213810.RUM_06930"/>
<dbReference type="GeneID" id="83155492"/>
<protein>
    <submittedName>
        <fullName evidence="2">Uncharacterized protein</fullName>
    </submittedName>
</protein>
<organism evidence="2 3">
    <name type="scientific">Ruminococcus champanellensis (strain DSM 18848 / JCM 17042 / KCTC 15320 / 18P13)</name>
    <dbReference type="NCBI Taxonomy" id="213810"/>
    <lineage>
        <taxon>Bacteria</taxon>
        <taxon>Bacillati</taxon>
        <taxon>Bacillota</taxon>
        <taxon>Clostridia</taxon>
        <taxon>Eubacteriales</taxon>
        <taxon>Oscillospiraceae</taxon>
        <taxon>Ruminococcus</taxon>
    </lineage>
</organism>
<dbReference type="KEGG" id="rch:RUM_06930"/>
<evidence type="ECO:0000313" key="2">
    <source>
        <dbReference type="EMBL" id="CBL16899.1"/>
    </source>
</evidence>
<dbReference type="RefSeq" id="WP_015557806.1">
    <property type="nucleotide sequence ID" value="NC_021039.1"/>
</dbReference>
<feature type="region of interest" description="Disordered" evidence="1">
    <location>
        <begin position="87"/>
        <end position="107"/>
    </location>
</feature>
<dbReference type="Proteomes" id="UP000007054">
    <property type="component" value="Chromosome"/>
</dbReference>
<name>D4LBA4_RUMC1</name>
<reference evidence="2" key="1">
    <citation type="submission" date="2010-03" db="EMBL/GenBank/DDBJ databases">
        <title>The genome sequence of Ruminococcus sp. 18P13.</title>
        <authorList>
            <consortium name="metaHIT consortium -- http://www.metahit.eu/"/>
            <person name="Pajon A."/>
            <person name="Turner K."/>
            <person name="Parkhill J."/>
            <person name="Bernalier A."/>
        </authorList>
    </citation>
    <scope>NUCLEOTIDE SEQUENCE [LARGE SCALE GENOMIC DNA]</scope>
    <source>
        <strain evidence="2">Type strain: 18P13</strain>
    </source>
</reference>
<dbReference type="BioCyc" id="RCHA213810:RUM_RS03335-MONOMER"/>
<reference evidence="2" key="2">
    <citation type="submission" date="2010-03" db="EMBL/GenBank/DDBJ databases">
        <authorList>
            <person name="Pajon A."/>
        </authorList>
    </citation>
    <scope>NUCLEOTIDE SEQUENCE</scope>
    <source>
        <strain evidence="2">Type strain: 18P13</strain>
    </source>
</reference>
<dbReference type="HOGENOM" id="CLU_2208147_0_0_9"/>
<evidence type="ECO:0000313" key="3">
    <source>
        <dbReference type="Proteomes" id="UP000007054"/>
    </source>
</evidence>
<evidence type="ECO:0000256" key="1">
    <source>
        <dbReference type="SAM" id="MobiDB-lite"/>
    </source>
</evidence>
<gene>
    <name evidence="2" type="ordered locus">RUM_06930</name>
</gene>
<accession>D4LBA4</accession>